<evidence type="ECO:0000256" key="8">
    <source>
        <dbReference type="RuleBase" id="RU000673"/>
    </source>
</evidence>
<protein>
    <recommendedName>
        <fullName evidence="6 7">Peptidyl-tRNA hydrolase</fullName>
        <shortName evidence="7">Pth</shortName>
        <ecNumber evidence="1 7">3.1.1.29</ecNumber>
    </recommendedName>
</protein>
<dbReference type="HAMAP" id="MF_00083">
    <property type="entry name" value="Pept_tRNA_hydro_bact"/>
    <property type="match status" value="1"/>
</dbReference>
<comment type="function">
    <text evidence="7">Hydrolyzes ribosome-free peptidyl-tRNAs (with 1 or more amino acids incorporated), which drop off the ribosome during protein synthesis, or as a result of ribosome stalling.</text>
</comment>
<dbReference type="Gene3D" id="3.40.50.1470">
    <property type="entry name" value="Peptidyl-tRNA hydrolase"/>
    <property type="match status" value="1"/>
</dbReference>
<feature type="binding site" evidence="7">
    <location>
        <position position="17"/>
    </location>
    <ligand>
        <name>tRNA</name>
        <dbReference type="ChEBI" id="CHEBI:17843"/>
    </ligand>
</feature>
<dbReference type="PROSITE" id="PS01195">
    <property type="entry name" value="PEPT_TRNA_HYDROL_1"/>
    <property type="match status" value="1"/>
</dbReference>
<comment type="similarity">
    <text evidence="5 7 9">Belongs to the PTH family.</text>
</comment>
<gene>
    <name evidence="7 10" type="primary">pth</name>
    <name evidence="10" type="ORF">V6E02_07035</name>
</gene>
<evidence type="ECO:0000256" key="5">
    <source>
        <dbReference type="ARBA" id="ARBA00038063"/>
    </source>
</evidence>
<feature type="binding site" evidence="7">
    <location>
        <position position="116"/>
    </location>
    <ligand>
        <name>tRNA</name>
        <dbReference type="ChEBI" id="CHEBI:17843"/>
    </ligand>
</feature>
<feature type="site" description="Stabilizes the basic form of H active site to accept a proton" evidence="7">
    <location>
        <position position="95"/>
    </location>
</feature>
<dbReference type="PANTHER" id="PTHR17224">
    <property type="entry name" value="PEPTIDYL-TRNA HYDROLASE"/>
    <property type="match status" value="1"/>
</dbReference>
<dbReference type="InterPro" id="IPR018171">
    <property type="entry name" value="Pept_tRNA_hydro_CS"/>
</dbReference>
<feature type="binding site" evidence="7">
    <location>
        <position position="68"/>
    </location>
    <ligand>
        <name>tRNA</name>
        <dbReference type="ChEBI" id="CHEBI:17843"/>
    </ligand>
</feature>
<evidence type="ECO:0000256" key="9">
    <source>
        <dbReference type="RuleBase" id="RU004320"/>
    </source>
</evidence>
<feature type="active site" description="Proton acceptor" evidence="7">
    <location>
        <position position="22"/>
    </location>
</feature>
<evidence type="ECO:0000256" key="7">
    <source>
        <dbReference type="HAMAP-Rule" id="MF_00083"/>
    </source>
</evidence>
<evidence type="ECO:0000256" key="3">
    <source>
        <dbReference type="ARBA" id="ARBA00022801"/>
    </source>
</evidence>
<comment type="subcellular location">
    <subcellularLocation>
        <location evidence="7">Cytoplasm</location>
    </subcellularLocation>
</comment>
<comment type="function">
    <text evidence="7">Catalyzes the release of premature peptidyl moieties from peptidyl-tRNA molecules trapped in stalled 50S ribosomal subunits, and thus maintains levels of free tRNAs and 50S ribosomes.</text>
</comment>
<dbReference type="GO" id="GO:0004045">
    <property type="term" value="F:peptidyl-tRNA hydrolase activity"/>
    <property type="evidence" value="ECO:0007669"/>
    <property type="project" value="UniProtKB-EC"/>
</dbReference>
<dbReference type="EC" id="3.1.1.29" evidence="1 7"/>
<feature type="binding site" evidence="7">
    <location>
        <position position="70"/>
    </location>
    <ligand>
        <name>tRNA</name>
        <dbReference type="ChEBI" id="CHEBI:17843"/>
    </ligand>
</feature>
<dbReference type="InterPro" id="IPR036416">
    <property type="entry name" value="Pept_tRNA_hydro_sf"/>
</dbReference>
<sequence length="197" mass="21850">MTPIRLLVGLGNPGPAYADTRHNAGFWLVEAFARAHHAELRPERRFHGRVARARVDGYEIWLIEPETYMNASGQAVQALAAYYRIAPTEILVAHDELDLPPGTARLKRGGGAGGHNGLKDIITRLGAEFWRLRLGIGHPGDRAQVVDYVLNRPSREEALRIEDAIDRSLKILPLVVAGDLETAMHRLHTRVVPKPQA</sequence>
<feature type="site" description="Discriminates between blocked and unblocked aminoacyl-tRNA" evidence="7">
    <location>
        <position position="12"/>
    </location>
</feature>
<accession>A0ABV0EEJ0</accession>
<dbReference type="CDD" id="cd00462">
    <property type="entry name" value="PTH"/>
    <property type="match status" value="1"/>
</dbReference>
<dbReference type="PROSITE" id="PS01196">
    <property type="entry name" value="PEPT_TRNA_HYDROL_2"/>
    <property type="match status" value="1"/>
</dbReference>
<proteinExistence type="inferred from homology"/>
<dbReference type="SUPFAM" id="SSF53178">
    <property type="entry name" value="Peptidyl-tRNA hydrolase-like"/>
    <property type="match status" value="1"/>
</dbReference>
<keyword evidence="2 7" id="KW-0820">tRNA-binding</keyword>
<keyword evidence="7" id="KW-0963">Cytoplasm</keyword>
<dbReference type="EMBL" id="JBAJEX010000004">
    <property type="protein sequence ID" value="MEO1766961.1"/>
    <property type="molecule type" value="Genomic_DNA"/>
</dbReference>
<comment type="catalytic activity">
    <reaction evidence="7 8">
        <text>an N-acyl-L-alpha-aminoacyl-tRNA + H2O = an N-acyl-L-amino acid + a tRNA + H(+)</text>
        <dbReference type="Rhea" id="RHEA:54448"/>
        <dbReference type="Rhea" id="RHEA-COMP:10123"/>
        <dbReference type="Rhea" id="RHEA-COMP:13883"/>
        <dbReference type="ChEBI" id="CHEBI:15377"/>
        <dbReference type="ChEBI" id="CHEBI:15378"/>
        <dbReference type="ChEBI" id="CHEBI:59874"/>
        <dbReference type="ChEBI" id="CHEBI:78442"/>
        <dbReference type="ChEBI" id="CHEBI:138191"/>
        <dbReference type="EC" id="3.1.1.29"/>
    </reaction>
</comment>
<evidence type="ECO:0000256" key="1">
    <source>
        <dbReference type="ARBA" id="ARBA00013260"/>
    </source>
</evidence>
<evidence type="ECO:0000256" key="4">
    <source>
        <dbReference type="ARBA" id="ARBA00022884"/>
    </source>
</evidence>
<reference evidence="10 11" key="1">
    <citation type="submission" date="2024-02" db="EMBL/GenBank/DDBJ databases">
        <title>New thermophilic sulfur-oxidizing bacteria from a hot springs of the Uzon caldera (Kamchatka, Russia).</title>
        <authorList>
            <person name="Dukat A.M."/>
            <person name="Elcheninov A.G."/>
            <person name="Frolov E.N."/>
        </authorList>
    </citation>
    <scope>NUCLEOTIDE SEQUENCE [LARGE SCALE GENOMIC DNA]</scope>
    <source>
        <strain evidence="10 11">AK1</strain>
    </source>
</reference>
<evidence type="ECO:0000256" key="6">
    <source>
        <dbReference type="ARBA" id="ARBA00050038"/>
    </source>
</evidence>
<comment type="subunit">
    <text evidence="7">Monomer.</text>
</comment>
<dbReference type="RefSeq" id="WP_347308071.1">
    <property type="nucleotide sequence ID" value="NZ_JBAJEX010000004.1"/>
</dbReference>
<dbReference type="PANTHER" id="PTHR17224:SF1">
    <property type="entry name" value="PEPTIDYL-TRNA HYDROLASE"/>
    <property type="match status" value="1"/>
</dbReference>
<dbReference type="Proteomes" id="UP001482231">
    <property type="component" value="Unassembled WGS sequence"/>
</dbReference>
<keyword evidence="3 7" id="KW-0378">Hydrolase</keyword>
<keyword evidence="11" id="KW-1185">Reference proteome</keyword>
<evidence type="ECO:0000313" key="10">
    <source>
        <dbReference type="EMBL" id="MEO1766961.1"/>
    </source>
</evidence>
<dbReference type="NCBIfam" id="TIGR00447">
    <property type="entry name" value="pth"/>
    <property type="match status" value="1"/>
</dbReference>
<evidence type="ECO:0000256" key="2">
    <source>
        <dbReference type="ARBA" id="ARBA00022555"/>
    </source>
</evidence>
<comment type="caution">
    <text evidence="10">The sequence shown here is derived from an EMBL/GenBank/DDBJ whole genome shotgun (WGS) entry which is preliminary data.</text>
</comment>
<dbReference type="InterPro" id="IPR001328">
    <property type="entry name" value="Pept_tRNA_hydro"/>
</dbReference>
<organism evidence="10 11">
    <name type="scientific">Thiobacter aerophilum</name>
    <dbReference type="NCBI Taxonomy" id="3121275"/>
    <lineage>
        <taxon>Bacteria</taxon>
        <taxon>Pseudomonadati</taxon>
        <taxon>Pseudomonadota</taxon>
        <taxon>Betaproteobacteria</taxon>
        <taxon>Burkholderiales</taxon>
        <taxon>Thiobacteraceae</taxon>
        <taxon>Thiobacter</taxon>
    </lineage>
</organism>
<name>A0ABV0EEJ0_9BURK</name>
<evidence type="ECO:0000313" key="11">
    <source>
        <dbReference type="Proteomes" id="UP001482231"/>
    </source>
</evidence>
<dbReference type="Pfam" id="PF01195">
    <property type="entry name" value="Pept_tRNA_hydro"/>
    <property type="match status" value="1"/>
</dbReference>
<keyword evidence="4 7" id="KW-0694">RNA-binding</keyword>